<dbReference type="InterPro" id="IPR010620">
    <property type="entry name" value="SBBP_repeat"/>
</dbReference>
<dbReference type="Proteomes" id="UP000011988">
    <property type="component" value="Unassembled WGS sequence"/>
</dbReference>
<dbReference type="PANTHER" id="PTHR35580">
    <property type="entry name" value="CELL SURFACE GLYCOPROTEIN (S-LAYER PROTEIN)-LIKE PROTEIN"/>
    <property type="match status" value="1"/>
</dbReference>
<feature type="signal peptide" evidence="1">
    <location>
        <begin position="1"/>
        <end position="22"/>
    </location>
</feature>
<dbReference type="AlphaFoldDB" id="M6CR25"/>
<comment type="caution">
    <text evidence="2">The sequence shown here is derived from an EMBL/GenBank/DDBJ whole genome shotgun (WGS) entry which is preliminary data.</text>
</comment>
<dbReference type="SUPFAM" id="SSF101898">
    <property type="entry name" value="NHL repeat"/>
    <property type="match status" value="1"/>
</dbReference>
<accession>M6CR25</accession>
<keyword evidence="1" id="KW-0732">Signal</keyword>
<feature type="chain" id="PRO_5004076480" evidence="1">
    <location>
        <begin position="23"/>
        <end position="492"/>
    </location>
</feature>
<dbReference type="RefSeq" id="WP_020774973.1">
    <property type="nucleotide sequence ID" value="NZ_ANIK01000109.1"/>
</dbReference>
<dbReference type="Pfam" id="PF06739">
    <property type="entry name" value="SBBP"/>
    <property type="match status" value="6"/>
</dbReference>
<protein>
    <submittedName>
        <fullName evidence="2">Beta-propeller repeat protein</fullName>
    </submittedName>
</protein>
<dbReference type="NCBIfam" id="NF047494">
    <property type="entry name" value="Lepto_SBBP_lipo"/>
    <property type="match status" value="1"/>
</dbReference>
<sequence>MIRFLILLFILFLQACSPTSDTKTNNYSWTFLLFQENGDPGFRENKNENENENENLDFFVSQNSILFRENLGNLDWTLMIGSPSVLTMRPKLAIDGGGSIYIAADIDAGIDRDPLQDEPQNNSIKGIRDLVLGKYDSQKKTIWAKQVGAPGTTLNVSGLAVDRNGNAYVTGSIVGVFEDVPVGGKKDLFLVKFAPDGSLVWKKQTGPSGRNYDVSPEKIAVDTFGNSYIVGTSDGPFGGSAEKHGNGFIIKFDTDGNQLWVKQLSIRDAAIFPMGVAFDKVTGRIYMVGYGNANFETESFPGIGYNNFFILKYDGDGNGQFFAQLGVASKRMGAYSVAVDLSGNVFAGGTSDANFDPEAVGSGFLGTLVKYNSSGVQQWVRQFGPFVGRKNTVIQAMATDKVGNVFTTGWSNGNIMDEGDNSIGSADVFLTKYDPFGQNEWKRQIGTAGVRMSGNGIEIDLEGNLYCAGWTTGAVNEIPVTGNRDLFLMKFN</sequence>
<dbReference type="PATRIC" id="fig|1218565.3.peg.4096"/>
<evidence type="ECO:0000256" key="1">
    <source>
        <dbReference type="SAM" id="SignalP"/>
    </source>
</evidence>
<organism evidence="2 3">
    <name type="scientific">Leptospira alstonii serovar Sichuan str. 79601</name>
    <dbReference type="NCBI Taxonomy" id="1218565"/>
    <lineage>
        <taxon>Bacteria</taxon>
        <taxon>Pseudomonadati</taxon>
        <taxon>Spirochaetota</taxon>
        <taxon>Spirochaetia</taxon>
        <taxon>Leptospirales</taxon>
        <taxon>Leptospiraceae</taxon>
        <taxon>Leptospira</taxon>
    </lineage>
</organism>
<name>M6CR25_9LEPT</name>
<dbReference type="Gene3D" id="2.120.10.30">
    <property type="entry name" value="TolB, C-terminal domain"/>
    <property type="match status" value="1"/>
</dbReference>
<dbReference type="InterPro" id="IPR011042">
    <property type="entry name" value="6-blade_b-propeller_TolB-like"/>
</dbReference>
<dbReference type="PANTHER" id="PTHR35580:SF1">
    <property type="entry name" value="PHYTASE-LIKE DOMAIN-CONTAINING PROTEIN"/>
    <property type="match status" value="1"/>
</dbReference>
<dbReference type="InterPro" id="IPR052918">
    <property type="entry name" value="Motility_Chemotaxis_Reg"/>
</dbReference>
<dbReference type="PROSITE" id="PS51257">
    <property type="entry name" value="PROKAR_LIPOPROTEIN"/>
    <property type="match status" value="1"/>
</dbReference>
<evidence type="ECO:0000313" key="2">
    <source>
        <dbReference type="EMBL" id="EMJ91328.1"/>
    </source>
</evidence>
<dbReference type="EMBL" id="ANIK01000109">
    <property type="protein sequence ID" value="EMJ91328.1"/>
    <property type="molecule type" value="Genomic_DNA"/>
</dbReference>
<gene>
    <name evidence="2" type="ORF">LEP1GSC194_2326</name>
</gene>
<reference evidence="2 3" key="1">
    <citation type="submission" date="2013-01" db="EMBL/GenBank/DDBJ databases">
        <authorList>
            <person name="Harkins D.M."/>
            <person name="Durkin A.S."/>
            <person name="Brinkac L.M."/>
            <person name="Haft D.H."/>
            <person name="Selengut J.D."/>
            <person name="Sanka R."/>
            <person name="DePew J."/>
            <person name="Purushe J."/>
            <person name="Galloway R.L."/>
            <person name="Vinetz J.M."/>
            <person name="Sutton G.G."/>
            <person name="Nierman W.C."/>
            <person name="Fouts D.E."/>
        </authorList>
    </citation>
    <scope>NUCLEOTIDE SEQUENCE [LARGE SCALE GENOMIC DNA]</scope>
    <source>
        <strain evidence="2 3">79601</strain>
    </source>
</reference>
<proteinExistence type="predicted"/>
<dbReference type="OrthoDB" id="9811934at2"/>
<evidence type="ECO:0000313" key="3">
    <source>
        <dbReference type="Proteomes" id="UP000011988"/>
    </source>
</evidence>